<dbReference type="RefSeq" id="YP_009340864.1">
    <property type="nucleotide sequence ID" value="NC_033387.1"/>
</dbReference>
<dbReference type="InterPro" id="IPR042102">
    <property type="entry name" value="RNA_pol_Rpb1_3_sf"/>
</dbReference>
<keyword evidence="2 7" id="KW-0808">Transferase</keyword>
<dbReference type="HAMAP" id="MF_01324">
    <property type="entry name" value="RNApol_bact_RpoC2"/>
    <property type="match status" value="1"/>
</dbReference>
<dbReference type="GeneID" id="30862126"/>
<keyword evidence="1 7" id="KW-0240">DNA-directed RNA polymerase</keyword>
<feature type="domain" description="RNA polymerase Rpb1" evidence="8">
    <location>
        <begin position="26"/>
        <end position="88"/>
    </location>
</feature>
<evidence type="ECO:0000256" key="7">
    <source>
        <dbReference type="HAMAP-Rule" id="MF_01324"/>
    </source>
</evidence>
<dbReference type="NCBIfam" id="TIGR02388">
    <property type="entry name" value="rpoC2_cyan"/>
    <property type="match status" value="1"/>
</dbReference>
<dbReference type="Gene3D" id="1.10.274.100">
    <property type="entry name" value="RNA polymerase Rpb1, domain 3"/>
    <property type="match status" value="1"/>
</dbReference>
<evidence type="ECO:0000256" key="3">
    <source>
        <dbReference type="ARBA" id="ARBA00022695"/>
    </source>
</evidence>
<dbReference type="Gene3D" id="1.10.132.30">
    <property type="match status" value="1"/>
</dbReference>
<comment type="similarity">
    <text evidence="7">Belongs to the RNA polymerase beta' chain family. RpoC2 subfamily.</text>
</comment>
<name>A0A1L7NY29_9VIRI</name>
<dbReference type="InterPro" id="IPR007083">
    <property type="entry name" value="RNA_pol_Rpb1_4"/>
</dbReference>
<gene>
    <name evidence="7 11" type="primary">rpoC2</name>
</gene>
<dbReference type="Gene3D" id="1.10.150.390">
    <property type="match status" value="1"/>
</dbReference>
<dbReference type="CDD" id="cd02655">
    <property type="entry name" value="RNAP_beta'_C"/>
    <property type="match status" value="1"/>
</dbReference>
<dbReference type="EC" id="2.7.7.6" evidence="7"/>
<evidence type="ECO:0000256" key="4">
    <source>
        <dbReference type="ARBA" id="ARBA00022723"/>
    </source>
</evidence>
<comment type="cofactor">
    <cofactor evidence="7">
        <name>Zn(2+)</name>
        <dbReference type="ChEBI" id="CHEBI:29105"/>
    </cofactor>
    <text evidence="7">Binds 1 Zn(2+) ion per subunit.</text>
</comment>
<dbReference type="AlphaFoldDB" id="A0A1L7NY29"/>
<sequence length="1267" mass="147688">MRRKKIPSFLLKTPIKKSYIILYALNQKFGTQEIFYNRTIDKTELKKLIIWVFEICGHFQTIELLEKLKFLGFAYATLAGLSLGIDDLSIPPKKQLLIAQIEYVLENVQKQLNTGQITSVEYFQKVIDGWNETNETLKIALINNFLVKNPLNPLYMMAFSGARGNISQVRQLVGIRGLMANPQGQILDLPIKSNFKEGLTVTEYIISCYGARKGLVDTALRTADSGYLTRRLVDVAQGILLRESDCHTKKSICLKSLKNSQKIYFSLSNRLIGRVLGEAIYSKNKNYFIAIRNQEIYPNLNYTFKKYNLQSIFIRSPLSCQSPYFLCQLCYGWSLARGSLVNLGEAVGVLAAQSIGEPGTQLTMRTFHTGGVFTANKVQKIFAFKTGWVRFTQSIKGFLFRTRHGTSAFFVTQKGYLTIYENLELFHSYPILEKSILFVTENNFVIKNQIIGEILNSSANITEKATKRVFSPQAGEPYLFNYSDSEAQINLLWVLNGQVLEISNKFKFLYKKSDSLNANCLLAEKPLNFPFNTTLKKVNQFGPTIYQINTFQTKILQCEKITKEGLIFFKNELNSYKLICKFNSFLKPNQFLANSLNNLELEPPGFLKNFNLQFRKIDLNYYEILKGDSFFWFSEFLYEKNEISQNLLVKDNDFIQSQNLLTKKIISPVDGLIEFIKRGKKIEYILLKPGVLKIFHNRFLQLGKNEQTFVFTTNKNKNQIYLIHKRYSFKNKNKNQFFIQEGDFHKLDPLFGNIFTMNHAIQLQKKIFLKIKPNNRIFSSKKIKPFLLKLKLKIKQEKFLTFPITLKPKFVEKWIFFIEGSKNFKLINDFCFYKRQDLILNNNLISNNFYNFYLQKKIKEFNIRNIEQIYFKKNFLRFLLLKKFNKNFEKLIPDHFTRFPKPKGFNFLPKLYTQKNRKLVQTFIHQNSKIAIKTNFAKIGYDVLKNGEIHRIIPHSRTINRILILTKKDFTYLQNFKIQIYWKSKLGNFIFQGQKIKSLKNQIIFPHSGQITRISFSQIHIRKATPFLNQTLQNFQKSRLVLKDEPLLTLIYDREKTGDIIQGLPKIEEFLEARKTKGLTPIFHNVHKQLTLFFQLYLTIYSLDKAIEKSFESLQKMIVNQIQFVYCSQGVTISDKHIEIIVRQMTAKVLIKKGHETGFLPGELIDFQKIQKFNNKWNKQAIYRPLIMGVTKTSLNTESFISAASFQETTRILTQAAIKGSTDWLQGLKENVILGRLIPARITQEKLLYELINHNSTKKISKKFLLK</sequence>
<protein>
    <recommendedName>
        <fullName evidence="7">DNA-directed RNA polymerase subunit beta''</fullName>
        <ecNumber evidence="7">2.7.7.6</ecNumber>
    </recommendedName>
    <alternativeName>
        <fullName evidence="7">PEP</fullName>
    </alternativeName>
    <alternativeName>
        <fullName evidence="7">Plastid-encoded RNA polymerase subunit beta''</fullName>
        <shortName evidence="7">RNA polymerase subunit beta''</shortName>
    </alternativeName>
</protein>
<dbReference type="PANTHER" id="PTHR19376">
    <property type="entry name" value="DNA-DIRECTED RNA POLYMERASE"/>
    <property type="match status" value="1"/>
</dbReference>
<evidence type="ECO:0000259" key="10">
    <source>
        <dbReference type="Pfam" id="PF05000"/>
    </source>
</evidence>
<feature type="binding site" evidence="7">
    <location>
        <position position="330"/>
    </location>
    <ligand>
        <name>Zn(2+)</name>
        <dbReference type="ChEBI" id="CHEBI:29105"/>
    </ligand>
</feature>
<dbReference type="InterPro" id="IPR038120">
    <property type="entry name" value="Rpb1_funnel_sf"/>
</dbReference>
<dbReference type="SUPFAM" id="SSF64484">
    <property type="entry name" value="beta and beta-prime subunits of DNA dependent RNA-polymerase"/>
    <property type="match status" value="1"/>
</dbReference>
<keyword evidence="6 7" id="KW-0804">Transcription</keyword>
<dbReference type="GO" id="GO:0009507">
    <property type="term" value="C:chloroplast"/>
    <property type="evidence" value="ECO:0007669"/>
    <property type="project" value="UniProtKB-SubCell"/>
</dbReference>
<comment type="function">
    <text evidence="7">DNA-dependent RNA polymerase catalyzes the transcription of DNA into RNA using the four ribonucleoside triphosphates as substrates.</text>
</comment>
<reference evidence="11" key="1">
    <citation type="submission" date="2016-12" db="EMBL/GenBank/DDBJ databases">
        <title>Plant chloroplast DNA.</title>
        <authorList>
            <person name="Ihara K."/>
            <person name="Takabayashi A."/>
        </authorList>
    </citation>
    <scope>NUCLEOTIDE SEQUENCE</scope>
</reference>
<dbReference type="InterPro" id="IPR007081">
    <property type="entry name" value="RNA_pol_Rpb1_5"/>
</dbReference>
<dbReference type="EMBL" id="AP017927">
    <property type="protein sequence ID" value="BAW34811.1"/>
    <property type="molecule type" value="Genomic_DNA"/>
</dbReference>
<organism evidence="11">
    <name type="scientific">Palmophyllum crassum</name>
    <dbReference type="NCBI Taxonomy" id="1615899"/>
    <lineage>
        <taxon>Eukaryota</taxon>
        <taxon>Viridiplantae</taxon>
        <taxon>Prasinodermophyta</taxon>
        <taxon>Palmophyllophyceae</taxon>
        <taxon>Palmophyllales</taxon>
        <taxon>Palmophyllaceae</taxon>
        <taxon>Palmophyllum</taxon>
    </lineage>
</organism>
<evidence type="ECO:0000256" key="5">
    <source>
        <dbReference type="ARBA" id="ARBA00022833"/>
    </source>
</evidence>
<keyword evidence="11" id="KW-0934">Plastid</keyword>
<keyword evidence="11" id="KW-0150">Chloroplast</keyword>
<feature type="domain" description="RNA polymerase Rpb1" evidence="10">
    <location>
        <begin position="117"/>
        <end position="195"/>
    </location>
</feature>
<evidence type="ECO:0000256" key="6">
    <source>
        <dbReference type="ARBA" id="ARBA00023163"/>
    </source>
</evidence>
<dbReference type="GO" id="GO:0008270">
    <property type="term" value="F:zinc ion binding"/>
    <property type="evidence" value="ECO:0007669"/>
    <property type="project" value="UniProtKB-UniRule"/>
</dbReference>
<feature type="domain" description="RNA polymerase Rpb1" evidence="9">
    <location>
        <begin position="1110"/>
        <end position="1159"/>
    </location>
</feature>
<comment type="subunit">
    <text evidence="7">In plastids the minimal PEP RNA polymerase catalytic core is composed of four subunits: alpha, beta, beta', and beta''. When a (nuclear-encoded) sigma factor is associated with the core the holoenzyme is formed, which can initiate transcription.</text>
</comment>
<comment type="subcellular location">
    <subcellularLocation>
        <location evidence="7">Plastid</location>
        <location evidence="7">Chloroplast</location>
    </subcellularLocation>
</comment>
<dbReference type="PANTHER" id="PTHR19376:SF68">
    <property type="entry name" value="DNA-DIRECTED RNA POLYMERASE SUBUNIT BETA"/>
    <property type="match status" value="1"/>
</dbReference>
<evidence type="ECO:0000256" key="2">
    <source>
        <dbReference type="ARBA" id="ARBA00022679"/>
    </source>
</evidence>
<dbReference type="Pfam" id="PF05000">
    <property type="entry name" value="RNA_pol_Rpb1_4"/>
    <property type="match status" value="1"/>
</dbReference>
<dbReference type="InterPro" id="IPR007066">
    <property type="entry name" value="RNA_pol_Rpb1_3"/>
</dbReference>
<evidence type="ECO:0000259" key="8">
    <source>
        <dbReference type="Pfam" id="PF04983"/>
    </source>
</evidence>
<proteinExistence type="inferred from homology"/>
<dbReference type="GO" id="GO:0006351">
    <property type="term" value="P:DNA-templated transcription"/>
    <property type="evidence" value="ECO:0007669"/>
    <property type="project" value="UniProtKB-UniRule"/>
</dbReference>
<feature type="binding site" evidence="7">
    <location>
        <position position="327"/>
    </location>
    <ligand>
        <name>Zn(2+)</name>
        <dbReference type="ChEBI" id="CHEBI:29105"/>
    </ligand>
</feature>
<geneLocation type="chloroplast" evidence="11"/>
<accession>A0A1L7NY29</accession>
<feature type="domain" description="RNA polymerase Rpb1" evidence="9">
    <location>
        <begin position="198"/>
        <end position="870"/>
    </location>
</feature>
<dbReference type="Pfam" id="PF04998">
    <property type="entry name" value="RNA_pol_Rpb1_5"/>
    <property type="match status" value="2"/>
</dbReference>
<dbReference type="GO" id="GO:0003899">
    <property type="term" value="F:DNA-directed RNA polymerase activity"/>
    <property type="evidence" value="ECO:0007669"/>
    <property type="project" value="UniProtKB-UniRule"/>
</dbReference>
<evidence type="ECO:0000256" key="1">
    <source>
        <dbReference type="ARBA" id="ARBA00022478"/>
    </source>
</evidence>
<feature type="binding site" evidence="7">
    <location>
        <position position="320"/>
    </location>
    <ligand>
        <name>Zn(2+)</name>
        <dbReference type="ChEBI" id="CHEBI:29105"/>
    </ligand>
</feature>
<dbReference type="GO" id="GO:0003677">
    <property type="term" value="F:DNA binding"/>
    <property type="evidence" value="ECO:0007669"/>
    <property type="project" value="UniProtKB-UniRule"/>
</dbReference>
<dbReference type="InterPro" id="IPR012756">
    <property type="entry name" value="DNA-dir_RpoC2_beta_pp"/>
</dbReference>
<keyword evidence="3 7" id="KW-0548">Nucleotidyltransferase</keyword>
<comment type="catalytic activity">
    <reaction evidence="7">
        <text>RNA(n) + a ribonucleoside 5'-triphosphate = RNA(n+1) + diphosphate</text>
        <dbReference type="Rhea" id="RHEA:21248"/>
        <dbReference type="Rhea" id="RHEA-COMP:14527"/>
        <dbReference type="Rhea" id="RHEA-COMP:17342"/>
        <dbReference type="ChEBI" id="CHEBI:33019"/>
        <dbReference type="ChEBI" id="CHEBI:61557"/>
        <dbReference type="ChEBI" id="CHEBI:140395"/>
        <dbReference type="EC" id="2.7.7.6"/>
    </reaction>
</comment>
<dbReference type="GO" id="GO:0000428">
    <property type="term" value="C:DNA-directed RNA polymerase complex"/>
    <property type="evidence" value="ECO:0007669"/>
    <property type="project" value="UniProtKB-KW"/>
</dbReference>
<dbReference type="Gene3D" id="1.10.1790.20">
    <property type="match status" value="1"/>
</dbReference>
<evidence type="ECO:0000313" key="11">
    <source>
        <dbReference type="EMBL" id="BAW34811.1"/>
    </source>
</evidence>
<evidence type="ECO:0000259" key="9">
    <source>
        <dbReference type="Pfam" id="PF04998"/>
    </source>
</evidence>
<dbReference type="Pfam" id="PF04983">
    <property type="entry name" value="RNA_pol_Rpb1_3"/>
    <property type="match status" value="1"/>
</dbReference>
<keyword evidence="5 7" id="KW-0862">Zinc</keyword>
<dbReference type="InterPro" id="IPR045867">
    <property type="entry name" value="DNA-dir_RpoC_beta_prime"/>
</dbReference>
<feature type="binding site" evidence="7">
    <location>
        <position position="246"/>
    </location>
    <ligand>
        <name>Zn(2+)</name>
        <dbReference type="ChEBI" id="CHEBI:29105"/>
    </ligand>
</feature>
<keyword evidence="4 7" id="KW-0479">Metal-binding</keyword>